<dbReference type="GO" id="GO:0003700">
    <property type="term" value="F:DNA-binding transcription factor activity"/>
    <property type="evidence" value="ECO:0007669"/>
    <property type="project" value="InterPro"/>
</dbReference>
<gene>
    <name evidence="2" type="ORF">ABLG96_00535</name>
</gene>
<dbReference type="SMART" id="SM00347">
    <property type="entry name" value="HTH_MARR"/>
    <property type="match status" value="1"/>
</dbReference>
<protein>
    <submittedName>
        <fullName evidence="2">MarR family winged helix-turn-helix transcriptional regulator</fullName>
    </submittedName>
</protein>
<dbReference type="PANTHER" id="PTHR33164:SF43">
    <property type="entry name" value="HTH-TYPE TRANSCRIPTIONAL REPRESSOR YETL"/>
    <property type="match status" value="1"/>
</dbReference>
<dbReference type="PROSITE" id="PS50995">
    <property type="entry name" value="HTH_MARR_2"/>
    <property type="match status" value="1"/>
</dbReference>
<dbReference type="Gene3D" id="1.10.10.10">
    <property type="entry name" value="Winged helix-like DNA-binding domain superfamily/Winged helix DNA-binding domain"/>
    <property type="match status" value="1"/>
</dbReference>
<proteinExistence type="predicted"/>
<dbReference type="EMBL" id="CP159218">
    <property type="protein sequence ID" value="XCG63873.1"/>
    <property type="molecule type" value="Genomic_DNA"/>
</dbReference>
<dbReference type="AlphaFoldDB" id="A0AAU8DRA7"/>
<feature type="domain" description="HTH marR-type" evidence="1">
    <location>
        <begin position="1"/>
        <end position="141"/>
    </location>
</feature>
<dbReference type="GO" id="GO:0006950">
    <property type="term" value="P:response to stress"/>
    <property type="evidence" value="ECO:0007669"/>
    <property type="project" value="TreeGrafter"/>
</dbReference>
<accession>A0AAU8DRA7</accession>
<dbReference type="PANTHER" id="PTHR33164">
    <property type="entry name" value="TRANSCRIPTIONAL REGULATOR, MARR FAMILY"/>
    <property type="match status" value="1"/>
</dbReference>
<organism evidence="2">
    <name type="scientific">Nakamurella sp. A5-74</name>
    <dbReference type="NCBI Taxonomy" id="3158264"/>
    <lineage>
        <taxon>Bacteria</taxon>
        <taxon>Bacillati</taxon>
        <taxon>Actinomycetota</taxon>
        <taxon>Actinomycetes</taxon>
        <taxon>Nakamurellales</taxon>
        <taxon>Nakamurellaceae</taxon>
        <taxon>Nakamurella</taxon>
    </lineage>
</organism>
<dbReference type="SUPFAM" id="SSF46785">
    <property type="entry name" value="Winged helix' DNA-binding domain"/>
    <property type="match status" value="1"/>
</dbReference>
<dbReference type="InterPro" id="IPR036388">
    <property type="entry name" value="WH-like_DNA-bd_sf"/>
</dbReference>
<sequence>MRFTTEDLDGLVTWTLIKAAHVAERRLTRLFAEHDLSPVQFGILAHLATGQTHTSAQLAREVLTRPQSIASVIDGLVKRGLVTRLGTRAKGRPNPIELTSAGHDLLTTVWPAVLSANQPNALDLPQNDAAELNRILHTLVRTVEPDARSAEPRGR</sequence>
<dbReference type="Pfam" id="PF12802">
    <property type="entry name" value="MarR_2"/>
    <property type="match status" value="1"/>
</dbReference>
<evidence type="ECO:0000259" key="1">
    <source>
        <dbReference type="PROSITE" id="PS50995"/>
    </source>
</evidence>
<name>A0AAU8DRA7_9ACTN</name>
<dbReference type="InterPro" id="IPR000835">
    <property type="entry name" value="HTH_MarR-typ"/>
</dbReference>
<dbReference type="InterPro" id="IPR039422">
    <property type="entry name" value="MarR/SlyA-like"/>
</dbReference>
<dbReference type="InterPro" id="IPR036390">
    <property type="entry name" value="WH_DNA-bd_sf"/>
</dbReference>
<reference evidence="2" key="1">
    <citation type="submission" date="2024-05" db="EMBL/GenBank/DDBJ databases">
        <authorList>
            <person name="Cai S.Y."/>
            <person name="Jin L.M."/>
            <person name="Li H.R."/>
        </authorList>
    </citation>
    <scope>NUCLEOTIDE SEQUENCE</scope>
    <source>
        <strain evidence="2">A5-74</strain>
    </source>
</reference>
<dbReference type="RefSeq" id="WP_353649488.1">
    <property type="nucleotide sequence ID" value="NZ_CP159218.1"/>
</dbReference>
<evidence type="ECO:0000313" key="2">
    <source>
        <dbReference type="EMBL" id="XCG63873.1"/>
    </source>
</evidence>